<dbReference type="PANTHER" id="PTHR46268">
    <property type="entry name" value="STRESS RESPONSE PROTEIN NHAX"/>
    <property type="match status" value="1"/>
</dbReference>
<sequence length="279" mass="30243">MSFKSIVVHLDASERSHARMELALLLAKRFDAHLTALYAVFTPEARSFYVMAGSAAWFERHEASRRERRGAIERLFHAEVARACIKGEWVEAQGHANLAVPRKGRCADLIIAGQDDPNDPESYVGNHFPETLVMSAGRPVLLVPYAGFFATVGERVMVAWDGSREATRAVHDALPLLKKSKHVTLVSIDSTSGDAPDARIPGAEIATSIARHGVKVEVCAMEESSGLSPGEQMLSKAADMSADLIVMGGYGHARWQELVLGGATRTILASMTVPVLMSH</sequence>
<keyword evidence="4" id="KW-1185">Reference proteome</keyword>
<evidence type="ECO:0000313" key="4">
    <source>
        <dbReference type="Proteomes" id="UP000054977"/>
    </source>
</evidence>
<accession>A0A158IMD4</accession>
<dbReference type="InterPro" id="IPR006015">
    <property type="entry name" value="Universal_stress_UspA"/>
</dbReference>
<dbReference type="PANTHER" id="PTHR46268:SF15">
    <property type="entry name" value="UNIVERSAL STRESS PROTEIN HP_0031"/>
    <property type="match status" value="1"/>
</dbReference>
<feature type="domain" description="UspA" evidence="2">
    <location>
        <begin position="3"/>
        <end position="144"/>
    </location>
</feature>
<protein>
    <submittedName>
        <fullName evidence="3">Universal stress protein family protein</fullName>
    </submittedName>
</protein>
<dbReference type="CDD" id="cd00293">
    <property type="entry name" value="USP-like"/>
    <property type="match status" value="1"/>
</dbReference>
<dbReference type="EMBL" id="FCNW02000037">
    <property type="protein sequence ID" value="SAL57718.1"/>
    <property type="molecule type" value="Genomic_DNA"/>
</dbReference>
<dbReference type="RefSeq" id="WP_087669776.1">
    <property type="nucleotide sequence ID" value="NZ_FCNW02000037.1"/>
</dbReference>
<comment type="caution">
    <text evidence="3">The sequence shown here is derived from an EMBL/GenBank/DDBJ whole genome shotgun (WGS) entry which is preliminary data.</text>
</comment>
<evidence type="ECO:0000313" key="3">
    <source>
        <dbReference type="EMBL" id="SAL57718.1"/>
    </source>
</evidence>
<feature type="domain" description="UspA" evidence="2">
    <location>
        <begin position="154"/>
        <end position="277"/>
    </location>
</feature>
<organism evidence="3 4">
    <name type="scientific">Caballeronia humi</name>
    <dbReference type="NCBI Taxonomy" id="326474"/>
    <lineage>
        <taxon>Bacteria</taxon>
        <taxon>Pseudomonadati</taxon>
        <taxon>Pseudomonadota</taxon>
        <taxon>Betaproteobacteria</taxon>
        <taxon>Burkholderiales</taxon>
        <taxon>Burkholderiaceae</taxon>
        <taxon>Caballeronia</taxon>
    </lineage>
</organism>
<evidence type="ECO:0000259" key="2">
    <source>
        <dbReference type="Pfam" id="PF00582"/>
    </source>
</evidence>
<dbReference type="Gene3D" id="3.40.50.12370">
    <property type="match status" value="1"/>
</dbReference>
<evidence type="ECO:0000256" key="1">
    <source>
        <dbReference type="ARBA" id="ARBA00008791"/>
    </source>
</evidence>
<name>A0A158IMD4_9BURK</name>
<reference evidence="3" key="1">
    <citation type="submission" date="2016-01" db="EMBL/GenBank/DDBJ databases">
        <authorList>
            <person name="Peeters C."/>
        </authorList>
    </citation>
    <scope>NUCLEOTIDE SEQUENCE [LARGE SCALE GENOMIC DNA]</scope>
    <source>
        <strain evidence="3">LMG 22934</strain>
    </source>
</reference>
<dbReference type="AlphaFoldDB" id="A0A158IMD4"/>
<dbReference type="STRING" id="326474.AWB65_05085"/>
<dbReference type="InterPro" id="IPR006016">
    <property type="entry name" value="UspA"/>
</dbReference>
<gene>
    <name evidence="3" type="ORF">AWB65_05085</name>
</gene>
<dbReference type="Proteomes" id="UP000054977">
    <property type="component" value="Unassembled WGS sequence"/>
</dbReference>
<dbReference type="Pfam" id="PF00582">
    <property type="entry name" value="Usp"/>
    <property type="match status" value="2"/>
</dbReference>
<dbReference type="PRINTS" id="PR01438">
    <property type="entry name" value="UNVRSLSTRESS"/>
</dbReference>
<proteinExistence type="inferred from homology"/>
<dbReference type="OrthoDB" id="9804721at2"/>
<comment type="similarity">
    <text evidence="1">Belongs to the universal stress protein A family.</text>
</comment>
<dbReference type="SUPFAM" id="SSF52402">
    <property type="entry name" value="Adenine nucleotide alpha hydrolases-like"/>
    <property type="match status" value="2"/>
</dbReference>